<evidence type="ECO:0000313" key="5">
    <source>
        <dbReference type="EMBL" id="QEL17791.1"/>
    </source>
</evidence>
<dbReference type="InterPro" id="IPR029063">
    <property type="entry name" value="SAM-dependent_MTases_sf"/>
</dbReference>
<dbReference type="SUPFAM" id="SSF53335">
    <property type="entry name" value="S-adenosyl-L-methionine-dependent methyltransferases"/>
    <property type="match status" value="1"/>
</dbReference>
<dbReference type="GO" id="GO:0008168">
    <property type="term" value="F:methyltransferase activity"/>
    <property type="evidence" value="ECO:0007669"/>
    <property type="project" value="UniProtKB-KW"/>
</dbReference>
<keyword evidence="3" id="KW-0949">S-adenosyl-L-methionine</keyword>
<dbReference type="EMBL" id="CP042425">
    <property type="protein sequence ID" value="QEL17791.1"/>
    <property type="molecule type" value="Genomic_DNA"/>
</dbReference>
<dbReference type="RefSeq" id="WP_149112358.1">
    <property type="nucleotide sequence ID" value="NZ_CP042425.1"/>
</dbReference>
<dbReference type="PANTHER" id="PTHR43464:SF19">
    <property type="entry name" value="UBIQUINONE BIOSYNTHESIS O-METHYLTRANSFERASE, MITOCHONDRIAL"/>
    <property type="match status" value="1"/>
</dbReference>
<feature type="domain" description="Methyltransferase" evidence="4">
    <location>
        <begin position="39"/>
        <end position="133"/>
    </location>
</feature>
<name>A0A5C1AER3_9BACT</name>
<evidence type="ECO:0000313" key="6">
    <source>
        <dbReference type="Proteomes" id="UP000324974"/>
    </source>
</evidence>
<evidence type="ECO:0000256" key="1">
    <source>
        <dbReference type="ARBA" id="ARBA00022603"/>
    </source>
</evidence>
<keyword evidence="6" id="KW-1185">Reference proteome</keyword>
<dbReference type="PANTHER" id="PTHR43464">
    <property type="entry name" value="METHYLTRANSFERASE"/>
    <property type="match status" value="1"/>
</dbReference>
<reference evidence="6" key="1">
    <citation type="submission" date="2019-08" db="EMBL/GenBank/DDBJ databases">
        <title>Limnoglobus roseus gen. nov., sp. nov., a novel freshwater planctomycete with a giant genome from the family Gemmataceae.</title>
        <authorList>
            <person name="Kulichevskaya I.S."/>
            <person name="Naumoff D.G."/>
            <person name="Miroshnikov K."/>
            <person name="Ivanova A."/>
            <person name="Philippov D.A."/>
            <person name="Hakobyan A."/>
            <person name="Rijpstra I.C."/>
            <person name="Sinninghe Damste J.S."/>
            <person name="Liesack W."/>
            <person name="Dedysh S.N."/>
        </authorList>
    </citation>
    <scope>NUCLEOTIDE SEQUENCE [LARGE SCALE GENOMIC DNA]</scope>
    <source>
        <strain evidence="6">PX52</strain>
    </source>
</reference>
<dbReference type="Pfam" id="PF13649">
    <property type="entry name" value="Methyltransf_25"/>
    <property type="match status" value="1"/>
</dbReference>
<evidence type="ECO:0000256" key="2">
    <source>
        <dbReference type="ARBA" id="ARBA00022679"/>
    </source>
</evidence>
<dbReference type="Proteomes" id="UP000324974">
    <property type="component" value="Chromosome"/>
</dbReference>
<dbReference type="CDD" id="cd02440">
    <property type="entry name" value="AdoMet_MTases"/>
    <property type="match status" value="1"/>
</dbReference>
<proteinExistence type="predicted"/>
<keyword evidence="2 5" id="KW-0808">Transferase</keyword>
<dbReference type="OrthoDB" id="9804312at2"/>
<sequence length="202" mass="22299">MPVHDRSSFENLYAGQPRWEIGRPQTALLAVADRITGAVLDAGCGTGENALYFAGRGQTVTGIDFLAEPITIAKRKAAERGLTATFLVTDALTLKELPEVFDSAIDSGLFHVFGDEDRRRYVDGLASVLKPGGRLFLLCFSDQEPGAQGPRRVSRREIEDAFSRDWVVESIESSRYEVRPDPHDASFRDGGPRAWFVVAKRV</sequence>
<evidence type="ECO:0000259" key="4">
    <source>
        <dbReference type="Pfam" id="PF13649"/>
    </source>
</evidence>
<dbReference type="KEGG" id="lrs:PX52LOC_04799"/>
<evidence type="ECO:0000256" key="3">
    <source>
        <dbReference type="ARBA" id="ARBA00022691"/>
    </source>
</evidence>
<gene>
    <name evidence="5" type="ORF">PX52LOC_04799</name>
</gene>
<dbReference type="Gene3D" id="3.40.50.150">
    <property type="entry name" value="Vaccinia Virus protein VP39"/>
    <property type="match status" value="1"/>
</dbReference>
<dbReference type="InterPro" id="IPR041698">
    <property type="entry name" value="Methyltransf_25"/>
</dbReference>
<accession>A0A5C1AER3</accession>
<keyword evidence="1 5" id="KW-0489">Methyltransferase</keyword>
<protein>
    <submittedName>
        <fullName evidence="5">Class I SAM-dependent methyltransferase</fullName>
    </submittedName>
</protein>
<organism evidence="5 6">
    <name type="scientific">Limnoglobus roseus</name>
    <dbReference type="NCBI Taxonomy" id="2598579"/>
    <lineage>
        <taxon>Bacteria</taxon>
        <taxon>Pseudomonadati</taxon>
        <taxon>Planctomycetota</taxon>
        <taxon>Planctomycetia</taxon>
        <taxon>Gemmatales</taxon>
        <taxon>Gemmataceae</taxon>
        <taxon>Limnoglobus</taxon>
    </lineage>
</organism>
<dbReference type="AlphaFoldDB" id="A0A5C1AER3"/>
<dbReference type="GO" id="GO:0032259">
    <property type="term" value="P:methylation"/>
    <property type="evidence" value="ECO:0007669"/>
    <property type="project" value="UniProtKB-KW"/>
</dbReference>